<dbReference type="RefSeq" id="WP_167206194.1">
    <property type="nucleotide sequence ID" value="NZ_CP050063.1"/>
</dbReference>
<evidence type="ECO:0000256" key="2">
    <source>
        <dbReference type="ARBA" id="ARBA00023172"/>
    </source>
</evidence>
<evidence type="ECO:0000313" key="5">
    <source>
        <dbReference type="EMBL" id="QIP12246.1"/>
    </source>
</evidence>
<dbReference type="InterPro" id="IPR011010">
    <property type="entry name" value="DNA_brk_join_enz"/>
</dbReference>
<dbReference type="Gene3D" id="1.10.443.10">
    <property type="entry name" value="Intergrase catalytic core"/>
    <property type="match status" value="1"/>
</dbReference>
<accession>A0A6G9AIV5</accession>
<evidence type="ECO:0000259" key="4">
    <source>
        <dbReference type="Pfam" id="PF13102"/>
    </source>
</evidence>
<gene>
    <name evidence="5" type="ORF">G8759_06190</name>
</gene>
<dbReference type="Gene3D" id="1.10.150.130">
    <property type="match status" value="1"/>
</dbReference>
<keyword evidence="1" id="KW-0238">DNA-binding</keyword>
<dbReference type="KEGG" id="spib:G8759_06190"/>
<dbReference type="Proteomes" id="UP000501802">
    <property type="component" value="Chromosome"/>
</dbReference>
<dbReference type="GO" id="GO:0015074">
    <property type="term" value="P:DNA integration"/>
    <property type="evidence" value="ECO:0007669"/>
    <property type="project" value="InterPro"/>
</dbReference>
<organism evidence="5 6">
    <name type="scientific">Spirosoma aureum</name>
    <dbReference type="NCBI Taxonomy" id="2692134"/>
    <lineage>
        <taxon>Bacteria</taxon>
        <taxon>Pseudomonadati</taxon>
        <taxon>Bacteroidota</taxon>
        <taxon>Cytophagia</taxon>
        <taxon>Cytophagales</taxon>
        <taxon>Cytophagaceae</taxon>
        <taxon>Spirosoma</taxon>
    </lineage>
</organism>
<reference evidence="5 6" key="1">
    <citation type="submission" date="2020-03" db="EMBL/GenBank/DDBJ databases">
        <authorList>
            <person name="Kim M.K."/>
        </authorList>
    </citation>
    <scope>NUCLEOTIDE SEQUENCE [LARGE SCALE GENOMIC DNA]</scope>
    <source>
        <strain evidence="5 6">BT328</strain>
    </source>
</reference>
<dbReference type="GO" id="GO:0006310">
    <property type="term" value="P:DNA recombination"/>
    <property type="evidence" value="ECO:0007669"/>
    <property type="project" value="UniProtKB-KW"/>
</dbReference>
<keyword evidence="2" id="KW-0233">DNA recombination</keyword>
<dbReference type="InterPro" id="IPR013762">
    <property type="entry name" value="Integrase-like_cat_sf"/>
</dbReference>
<dbReference type="InterPro" id="IPR010998">
    <property type="entry name" value="Integrase_recombinase_N"/>
</dbReference>
<dbReference type="AlphaFoldDB" id="A0A6G9AIV5"/>
<dbReference type="InterPro" id="IPR025269">
    <property type="entry name" value="SAM-like_dom"/>
</dbReference>
<proteinExistence type="predicted"/>
<dbReference type="GO" id="GO:0003677">
    <property type="term" value="F:DNA binding"/>
    <property type="evidence" value="ECO:0007669"/>
    <property type="project" value="UniProtKB-KW"/>
</dbReference>
<dbReference type="EMBL" id="CP050063">
    <property type="protein sequence ID" value="QIP12246.1"/>
    <property type="molecule type" value="Genomic_DNA"/>
</dbReference>
<evidence type="ECO:0000256" key="1">
    <source>
        <dbReference type="ARBA" id="ARBA00023125"/>
    </source>
</evidence>
<sequence>MNNTLSRRCQTVRVRFEFRKTRATKHNYAGTADALPDCDGCLYVKLYLNDIACTPFSTRIKTFRSIWDGRKALRVSQESQALTKQIVDFQTLIETVHEELCRSGRVVTLKAIQKNIFWLRKNSKKGDLSAASSRLGPLEVVSLATVYKEFRRIRSKMIQENGIIRKPDEISLGTYKTYGVRWRLIDRYLKHIGEPDYPVLDVNVAFATNLQEFIIDQRKTTGMPYDSSTVRAVITLLKSLLKYAVAKGYLGDKSPLSDYTVRGGSTPNPNPITREQLDYLETLTLSPELRAVCDSWMVAAELCMHHADYLKLQTARIIDLEGEQFVQLSRTKQKGTRLKQTVFLTPRTQRIILKYGGLSGLVYEDYNYFSKRLVKLSDQARLVNEEGKLIKLRFGDARDTGLTQWAIEGANSVQLSTMGGWSKPSYSDRYIKNALGIVSALVKRTKETVTSGSEVPQKPAPNRAHPFLHIHKAS</sequence>
<feature type="domain" description="Phage integrase SAM-like" evidence="4">
    <location>
        <begin position="169"/>
        <end position="253"/>
    </location>
</feature>
<evidence type="ECO:0000256" key="3">
    <source>
        <dbReference type="SAM" id="MobiDB-lite"/>
    </source>
</evidence>
<dbReference type="Pfam" id="PF13102">
    <property type="entry name" value="Phage_int_SAM_5"/>
    <property type="match status" value="1"/>
</dbReference>
<dbReference type="SUPFAM" id="SSF56349">
    <property type="entry name" value="DNA breaking-rejoining enzymes"/>
    <property type="match status" value="1"/>
</dbReference>
<feature type="region of interest" description="Disordered" evidence="3">
    <location>
        <begin position="449"/>
        <end position="474"/>
    </location>
</feature>
<name>A0A6G9AIV5_9BACT</name>
<keyword evidence="6" id="KW-1185">Reference proteome</keyword>
<evidence type="ECO:0000313" key="6">
    <source>
        <dbReference type="Proteomes" id="UP000501802"/>
    </source>
</evidence>
<protein>
    <recommendedName>
        <fullName evidence="4">Phage integrase SAM-like domain-containing protein</fullName>
    </recommendedName>
</protein>